<dbReference type="GO" id="GO:0015074">
    <property type="term" value="P:DNA integration"/>
    <property type="evidence" value="ECO:0007669"/>
    <property type="project" value="InterPro"/>
</dbReference>
<dbReference type="Gene3D" id="3.30.420.10">
    <property type="entry name" value="Ribonuclease H-like superfamily/Ribonuclease H"/>
    <property type="match status" value="1"/>
</dbReference>
<proteinExistence type="predicted"/>
<gene>
    <name evidence="2" type="ORF">RCL2_001276100</name>
</gene>
<dbReference type="GO" id="GO:0003677">
    <property type="term" value="F:DNA binding"/>
    <property type="evidence" value="ECO:0007669"/>
    <property type="project" value="InterPro"/>
</dbReference>
<accession>A0A8H3QNI3</accession>
<reference evidence="2" key="1">
    <citation type="submission" date="2019-10" db="EMBL/GenBank/DDBJ databases">
        <title>Conservation and host-specific expression of non-tandemly repeated heterogenous ribosome RNA gene in arbuscular mycorrhizal fungi.</title>
        <authorList>
            <person name="Maeda T."/>
            <person name="Kobayashi Y."/>
            <person name="Nakagawa T."/>
            <person name="Ezawa T."/>
            <person name="Yamaguchi K."/>
            <person name="Bino T."/>
            <person name="Nishimoto Y."/>
            <person name="Shigenobu S."/>
            <person name="Kawaguchi M."/>
        </authorList>
    </citation>
    <scope>NUCLEOTIDE SEQUENCE</scope>
    <source>
        <strain evidence="2">HR1</strain>
    </source>
</reference>
<organism evidence="2 3">
    <name type="scientific">Rhizophagus clarus</name>
    <dbReference type="NCBI Taxonomy" id="94130"/>
    <lineage>
        <taxon>Eukaryota</taxon>
        <taxon>Fungi</taxon>
        <taxon>Fungi incertae sedis</taxon>
        <taxon>Mucoromycota</taxon>
        <taxon>Glomeromycotina</taxon>
        <taxon>Glomeromycetes</taxon>
        <taxon>Glomerales</taxon>
        <taxon>Glomeraceae</taxon>
        <taxon>Rhizophagus</taxon>
    </lineage>
</organism>
<comment type="caution">
    <text evidence="2">The sequence shown here is derived from an EMBL/GenBank/DDBJ whole genome shotgun (WGS) entry which is preliminary data.</text>
</comment>
<name>A0A8H3QNI3_9GLOM</name>
<dbReference type="GO" id="GO:0006313">
    <property type="term" value="P:DNA transposition"/>
    <property type="evidence" value="ECO:0007669"/>
    <property type="project" value="InterPro"/>
</dbReference>
<feature type="domain" description="Transposase Tc1-like" evidence="1">
    <location>
        <begin position="17"/>
        <end position="78"/>
    </location>
</feature>
<evidence type="ECO:0000313" key="2">
    <source>
        <dbReference type="EMBL" id="GES85657.1"/>
    </source>
</evidence>
<sequence>MTRLTIKQRAQAIIMIERDFASREIAVKIVNKNIEVSADTVCRILTRNGLVSRVKHKKPLLFKKYQIKWLNFAKRFKNWTISNWSKVVWSDESKFQIFGLDEHQYCWKKLGELLKNTHVKPTVKIDGGLDAELYCQILDEDLMETLQYYELNVSDIVFQQDNDLKHTAILTKQWFDDNNVEIFSWPPQSPDLNLIEYL</sequence>
<dbReference type="InterPro" id="IPR036397">
    <property type="entry name" value="RNaseH_sf"/>
</dbReference>
<dbReference type="InterPro" id="IPR002492">
    <property type="entry name" value="Transposase_Tc1-like"/>
</dbReference>
<evidence type="ECO:0000259" key="1">
    <source>
        <dbReference type="Pfam" id="PF01498"/>
    </source>
</evidence>
<dbReference type="EMBL" id="BLAL01000156">
    <property type="protein sequence ID" value="GES85657.1"/>
    <property type="molecule type" value="Genomic_DNA"/>
</dbReference>
<dbReference type="InterPro" id="IPR052338">
    <property type="entry name" value="Transposase_5"/>
</dbReference>
<dbReference type="PANTHER" id="PTHR23022">
    <property type="entry name" value="TRANSPOSABLE ELEMENT-RELATED"/>
    <property type="match status" value="1"/>
</dbReference>
<dbReference type="Proteomes" id="UP000615446">
    <property type="component" value="Unassembled WGS sequence"/>
</dbReference>
<dbReference type="PANTHER" id="PTHR23022:SF135">
    <property type="entry name" value="SI:DKEY-77F5.3"/>
    <property type="match status" value="1"/>
</dbReference>
<protein>
    <submittedName>
        <fullName evidence="2">IS630 family transposase</fullName>
    </submittedName>
</protein>
<dbReference type="OrthoDB" id="2385703at2759"/>
<evidence type="ECO:0000313" key="3">
    <source>
        <dbReference type="Proteomes" id="UP000615446"/>
    </source>
</evidence>
<dbReference type="Pfam" id="PF01498">
    <property type="entry name" value="HTH_Tnp_Tc3_2"/>
    <property type="match status" value="1"/>
</dbReference>
<dbReference type="AlphaFoldDB" id="A0A8H3QNI3"/>